<dbReference type="RefSeq" id="WP_057734927.1">
    <property type="nucleotide sequence ID" value="NZ_AZFS01000061.1"/>
</dbReference>
<gene>
    <name evidence="1" type="ORF">FD28_GL001079</name>
</gene>
<accession>A0A0R1UKP2</accession>
<comment type="caution">
    <text evidence="1">The sequence shown here is derived from an EMBL/GenBank/DDBJ whole genome shotgun (WGS) entry which is preliminary data.</text>
</comment>
<name>A0A0R1UKP2_9LACO</name>
<evidence type="ECO:0000313" key="2">
    <source>
        <dbReference type="Proteomes" id="UP000051580"/>
    </source>
</evidence>
<sequence>MKRILIAGPLDIASQAFVRQLSENTKLSLTVYTPSEVTLPAGITDFTGETLDEGDLSAAMLDQDLVVALAPTIHLVETVKTVVTAAQAVAVPQILVNRTDDMEDLPGEVRTARQLLLTAGMPADLVEGFGSLDMLMGVAPAPVEADPLFDARFVG</sequence>
<evidence type="ECO:0008006" key="3">
    <source>
        <dbReference type="Google" id="ProtNLM"/>
    </source>
</evidence>
<keyword evidence="2" id="KW-1185">Reference proteome</keyword>
<evidence type="ECO:0000313" key="1">
    <source>
        <dbReference type="EMBL" id="KRL93889.1"/>
    </source>
</evidence>
<protein>
    <recommendedName>
        <fullName evidence="3">NAD(P)-binding domain-containing protein</fullName>
    </recommendedName>
</protein>
<reference evidence="1 2" key="1">
    <citation type="journal article" date="2015" name="Genome Announc.">
        <title>Expanding the biotechnology potential of lactobacilli through comparative genomics of 213 strains and associated genera.</title>
        <authorList>
            <person name="Sun Z."/>
            <person name="Harris H.M."/>
            <person name="McCann A."/>
            <person name="Guo C."/>
            <person name="Argimon S."/>
            <person name="Zhang W."/>
            <person name="Yang X."/>
            <person name="Jeffery I.B."/>
            <person name="Cooney J.C."/>
            <person name="Kagawa T.F."/>
            <person name="Liu W."/>
            <person name="Song Y."/>
            <person name="Salvetti E."/>
            <person name="Wrobel A."/>
            <person name="Rasinkangas P."/>
            <person name="Parkhill J."/>
            <person name="Rea M.C."/>
            <person name="O'Sullivan O."/>
            <person name="Ritari J."/>
            <person name="Douillard F.P."/>
            <person name="Paul Ross R."/>
            <person name="Yang R."/>
            <person name="Briner A.E."/>
            <person name="Felis G.E."/>
            <person name="de Vos W.M."/>
            <person name="Barrangou R."/>
            <person name="Klaenhammer T.R."/>
            <person name="Caufield P.W."/>
            <person name="Cui Y."/>
            <person name="Zhang H."/>
            <person name="O'Toole P.W."/>
        </authorList>
    </citation>
    <scope>NUCLEOTIDE SEQUENCE [LARGE SCALE GENOMIC DNA]</scope>
    <source>
        <strain evidence="1 2">DSM 16381</strain>
    </source>
</reference>
<proteinExistence type="predicted"/>
<dbReference type="OrthoDB" id="2294577at2"/>
<dbReference type="EMBL" id="AZFS01000061">
    <property type="protein sequence ID" value="KRL93889.1"/>
    <property type="molecule type" value="Genomic_DNA"/>
</dbReference>
<dbReference type="Proteomes" id="UP000051580">
    <property type="component" value="Unassembled WGS sequence"/>
</dbReference>
<dbReference type="Gene3D" id="3.40.50.720">
    <property type="entry name" value="NAD(P)-binding Rossmann-like Domain"/>
    <property type="match status" value="1"/>
</dbReference>
<organism evidence="1 2">
    <name type="scientific">Levilactobacillus hammesii DSM 16381</name>
    <dbReference type="NCBI Taxonomy" id="1423753"/>
    <lineage>
        <taxon>Bacteria</taxon>
        <taxon>Bacillati</taxon>
        <taxon>Bacillota</taxon>
        <taxon>Bacilli</taxon>
        <taxon>Lactobacillales</taxon>
        <taxon>Lactobacillaceae</taxon>
        <taxon>Levilactobacillus</taxon>
    </lineage>
</organism>
<dbReference type="AlphaFoldDB" id="A0A0R1UKP2"/>
<dbReference type="PATRIC" id="fig|1423753.3.peg.1121"/>